<reference evidence="1 2" key="1">
    <citation type="submission" date="2024-01" db="EMBL/GenBank/DDBJ databases">
        <title>The genomes of 5 underutilized Papilionoideae crops provide insights into root nodulation and disease resistanc.</title>
        <authorList>
            <person name="Jiang F."/>
        </authorList>
    </citation>
    <scope>NUCLEOTIDE SEQUENCE [LARGE SCALE GENOMIC DNA]</scope>
    <source>
        <strain evidence="1">DUOXIRENSHENG_FW03</strain>
        <tissue evidence="1">Leaves</tissue>
    </source>
</reference>
<dbReference type="Proteomes" id="UP001386955">
    <property type="component" value="Unassembled WGS sequence"/>
</dbReference>
<comment type="caution">
    <text evidence="1">The sequence shown here is derived from an EMBL/GenBank/DDBJ whole genome shotgun (WGS) entry which is preliminary data.</text>
</comment>
<proteinExistence type="predicted"/>
<dbReference type="AlphaFoldDB" id="A0AAN9TEI7"/>
<evidence type="ECO:0000313" key="2">
    <source>
        <dbReference type="Proteomes" id="UP001386955"/>
    </source>
</evidence>
<gene>
    <name evidence="1" type="ORF">VNO78_04169</name>
</gene>
<name>A0AAN9TEI7_PSOTE</name>
<protein>
    <submittedName>
        <fullName evidence="1">Uncharacterized protein</fullName>
    </submittedName>
</protein>
<dbReference type="EMBL" id="JAYMYS010000001">
    <property type="protein sequence ID" value="KAK7412646.1"/>
    <property type="molecule type" value="Genomic_DNA"/>
</dbReference>
<sequence length="135" mass="15813">MRSSCTWKYGGGHPPCEMFICVYMLQTEINFRRKKKKEREWGEEKRPISLFFLRKSNFLRNQSFAIFHHSSGMDSNIMSIKECFVLLLDLKIFHCPLFQCEGNHECLRGGVHTEVGILRDGPSIKPKTVVLYRLL</sequence>
<accession>A0AAN9TEI7</accession>
<keyword evidence="2" id="KW-1185">Reference proteome</keyword>
<organism evidence="1 2">
    <name type="scientific">Psophocarpus tetragonolobus</name>
    <name type="common">Winged bean</name>
    <name type="synonym">Dolichos tetragonolobus</name>
    <dbReference type="NCBI Taxonomy" id="3891"/>
    <lineage>
        <taxon>Eukaryota</taxon>
        <taxon>Viridiplantae</taxon>
        <taxon>Streptophyta</taxon>
        <taxon>Embryophyta</taxon>
        <taxon>Tracheophyta</taxon>
        <taxon>Spermatophyta</taxon>
        <taxon>Magnoliopsida</taxon>
        <taxon>eudicotyledons</taxon>
        <taxon>Gunneridae</taxon>
        <taxon>Pentapetalae</taxon>
        <taxon>rosids</taxon>
        <taxon>fabids</taxon>
        <taxon>Fabales</taxon>
        <taxon>Fabaceae</taxon>
        <taxon>Papilionoideae</taxon>
        <taxon>50 kb inversion clade</taxon>
        <taxon>NPAAA clade</taxon>
        <taxon>indigoferoid/millettioid clade</taxon>
        <taxon>Phaseoleae</taxon>
        <taxon>Psophocarpus</taxon>
    </lineage>
</organism>
<evidence type="ECO:0000313" key="1">
    <source>
        <dbReference type="EMBL" id="KAK7412646.1"/>
    </source>
</evidence>